<organism evidence="1 2">
    <name type="scientific">Marilutibacter chinensis</name>
    <dbReference type="NCBI Taxonomy" id="2912247"/>
    <lineage>
        <taxon>Bacteria</taxon>
        <taxon>Pseudomonadati</taxon>
        <taxon>Pseudomonadota</taxon>
        <taxon>Gammaproteobacteria</taxon>
        <taxon>Lysobacterales</taxon>
        <taxon>Lysobacteraceae</taxon>
        <taxon>Marilutibacter</taxon>
    </lineage>
</organism>
<comment type="caution">
    <text evidence="1">The sequence shown here is derived from an EMBL/GenBank/DDBJ whole genome shotgun (WGS) entry which is preliminary data.</text>
</comment>
<dbReference type="RefSeq" id="WP_237053106.1">
    <property type="nucleotide sequence ID" value="NZ_JAKJPO010000001.1"/>
</dbReference>
<reference evidence="1" key="1">
    <citation type="submission" date="2022-01" db="EMBL/GenBank/DDBJ databases">
        <title>Lysobacter chinensis sp. nov., a bacterium isolated from cow dung compost.</title>
        <authorList>
            <person name="Liu Y."/>
        </authorList>
    </citation>
    <scope>NUCLEOTIDE SEQUENCE</scope>
    <source>
        <strain evidence="1">TLK-CK17</strain>
    </source>
</reference>
<name>A0ABS9HQU4_9GAMM</name>
<sequence>MSKEFGFTCCSVLNASKIYVAGVAVELEDDGVDHAILFEHADGDWDRWSFEHRLAGIASYEENGVAKLITAGIDGHIETADFDGAEEEHITVGANETGPGILCPLHCIRIIGGHAYVAGTARQVFRRKLGETGWTRSDHGCVIPRSSDEIGSFHDIDGADENWLVAAGLGGEIWLSTSGTWKKLDSPTHVRLEAIKHLGGTRFIAAGAEGTIVMGDGEALHTLEHDATHETFSGIEAAFGRIYLSTDQGNLFCIDRDGALSPVDTGLPPSPGGGHLSYKDQNLLFACDFHVALFDGHDWQELHPAG</sequence>
<dbReference type="EMBL" id="JAKJPO010000001">
    <property type="protein sequence ID" value="MCF7220755.1"/>
    <property type="molecule type" value="Genomic_DNA"/>
</dbReference>
<gene>
    <name evidence="1" type="ORF">L3V18_02975</name>
</gene>
<dbReference type="Proteomes" id="UP001430796">
    <property type="component" value="Unassembled WGS sequence"/>
</dbReference>
<dbReference type="SUPFAM" id="SSF101898">
    <property type="entry name" value="NHL repeat"/>
    <property type="match status" value="1"/>
</dbReference>
<evidence type="ECO:0000313" key="2">
    <source>
        <dbReference type="Proteomes" id="UP001430796"/>
    </source>
</evidence>
<proteinExistence type="predicted"/>
<reference evidence="1" key="2">
    <citation type="submission" date="2022-01" db="EMBL/GenBank/DDBJ databases">
        <authorList>
            <person name="Zhou L.Y."/>
        </authorList>
    </citation>
    <scope>NUCLEOTIDE SEQUENCE</scope>
    <source>
        <strain evidence="1">TLK-CK17</strain>
    </source>
</reference>
<keyword evidence="2" id="KW-1185">Reference proteome</keyword>
<accession>A0ABS9HQU4</accession>
<protein>
    <submittedName>
        <fullName evidence="1">Uncharacterized protein</fullName>
    </submittedName>
</protein>
<evidence type="ECO:0000313" key="1">
    <source>
        <dbReference type="EMBL" id="MCF7220755.1"/>
    </source>
</evidence>